<dbReference type="RefSeq" id="WP_251944160.1">
    <property type="nucleotide sequence ID" value="NZ_JAMRYM010000010.1"/>
</dbReference>
<proteinExistence type="predicted"/>
<name>A0A9X2DVB6_9MICO</name>
<evidence type="ECO:0000313" key="3">
    <source>
        <dbReference type="Proteomes" id="UP001155240"/>
    </source>
</evidence>
<comment type="caution">
    <text evidence="2">The sequence shown here is derived from an EMBL/GenBank/DDBJ whole genome shotgun (WGS) entry which is preliminary data.</text>
</comment>
<dbReference type="Proteomes" id="UP001155240">
    <property type="component" value="Unassembled WGS sequence"/>
</dbReference>
<gene>
    <name evidence="2" type="ORF">NB037_04810</name>
</gene>
<evidence type="ECO:0000256" key="1">
    <source>
        <dbReference type="SAM" id="MobiDB-lite"/>
    </source>
</evidence>
<feature type="region of interest" description="Disordered" evidence="1">
    <location>
        <begin position="125"/>
        <end position="158"/>
    </location>
</feature>
<accession>A0A9X2DVB6</accession>
<reference evidence="2" key="1">
    <citation type="submission" date="2022-06" db="EMBL/GenBank/DDBJ databases">
        <title>Whole genome shotgun sequencing (WGS) of Rathayibacter sp. ZW T2_19, isolated from stored onions (Allium cepa).</title>
        <authorList>
            <person name="Stoll D.A."/>
            <person name="Huch M."/>
        </authorList>
    </citation>
    <scope>NUCLEOTIDE SEQUENCE</scope>
    <source>
        <strain evidence="2">ZW T2_19</strain>
    </source>
</reference>
<dbReference type="EMBL" id="JAMRYM010000010">
    <property type="protein sequence ID" value="MCM6761735.1"/>
    <property type="molecule type" value="Genomic_DNA"/>
</dbReference>
<dbReference type="AlphaFoldDB" id="A0A9X2DVB6"/>
<evidence type="ECO:0000313" key="2">
    <source>
        <dbReference type="EMBL" id="MCM6761735.1"/>
    </source>
</evidence>
<sequence>MGKIPLRRGFWDADSQRGFGMDKAWHKHALTSRAAQKVLLGSTNNEKQLNGSFDLRTYAGKYDCKDQWNCTLREQMLVHAIFDPTAYPNYYGWPVNGKLGMVTAYCDNKGIEKCPRWVTHALTNPGTTNPYRLSGESTEKPEPTPLPAESTQRSRAHPAVLKWSYNELPRTITRE</sequence>
<protein>
    <submittedName>
        <fullName evidence="2">Uncharacterized protein</fullName>
    </submittedName>
</protein>
<keyword evidence="3" id="KW-1185">Reference proteome</keyword>
<organism evidence="2 3">
    <name type="scientific">Rathayibacter rubneri</name>
    <dbReference type="NCBI Taxonomy" id="2950106"/>
    <lineage>
        <taxon>Bacteria</taxon>
        <taxon>Bacillati</taxon>
        <taxon>Actinomycetota</taxon>
        <taxon>Actinomycetes</taxon>
        <taxon>Micrococcales</taxon>
        <taxon>Microbacteriaceae</taxon>
        <taxon>Rathayibacter</taxon>
    </lineage>
</organism>